<reference evidence="12" key="2">
    <citation type="submission" date="2023-01" db="EMBL/GenBank/DDBJ databases">
        <authorList>
            <person name="Sun Q."/>
            <person name="Evtushenko L."/>
        </authorList>
    </citation>
    <scope>NUCLEOTIDE SEQUENCE</scope>
    <source>
        <strain evidence="12">VKM Ac-1401</strain>
    </source>
</reference>
<dbReference type="AlphaFoldDB" id="A0A9W6M1S6"/>
<feature type="transmembrane region" description="Helical" evidence="10">
    <location>
        <begin position="369"/>
        <end position="392"/>
    </location>
</feature>
<keyword evidence="4 10" id="KW-0812">Transmembrane</keyword>
<dbReference type="Gene3D" id="1.10.3430.10">
    <property type="entry name" value="Ammonium transporter AmtB like domains"/>
    <property type="match status" value="1"/>
</dbReference>
<accession>A0A9W6M1S6</accession>
<feature type="transmembrane region" description="Helical" evidence="10">
    <location>
        <begin position="279"/>
        <end position="298"/>
    </location>
</feature>
<reference evidence="12" key="1">
    <citation type="journal article" date="2014" name="Int. J. Syst. Evol. Microbiol.">
        <title>Complete genome sequence of Corynebacterium casei LMG S-19264T (=DSM 44701T), isolated from a smear-ripened cheese.</title>
        <authorList>
            <consortium name="US DOE Joint Genome Institute (JGI-PGF)"/>
            <person name="Walter F."/>
            <person name="Albersmeier A."/>
            <person name="Kalinowski J."/>
            <person name="Ruckert C."/>
        </authorList>
    </citation>
    <scope>NUCLEOTIDE SEQUENCE</scope>
    <source>
        <strain evidence="12">VKM Ac-1401</strain>
    </source>
</reference>
<dbReference type="InterPro" id="IPR001905">
    <property type="entry name" value="Ammonium_transpt"/>
</dbReference>
<protein>
    <recommendedName>
        <fullName evidence="8">Ammonium transporter</fullName>
    </recommendedName>
</protein>
<feature type="transmembrane region" description="Helical" evidence="10">
    <location>
        <begin position="334"/>
        <end position="357"/>
    </location>
</feature>
<evidence type="ECO:0000259" key="11">
    <source>
        <dbReference type="Pfam" id="PF00909"/>
    </source>
</evidence>
<evidence type="ECO:0000256" key="2">
    <source>
        <dbReference type="ARBA" id="ARBA00005887"/>
    </source>
</evidence>
<keyword evidence="7" id="KW-0924">Ammonia transport</keyword>
<evidence type="ECO:0000256" key="1">
    <source>
        <dbReference type="ARBA" id="ARBA00004141"/>
    </source>
</evidence>
<dbReference type="Proteomes" id="UP001142372">
    <property type="component" value="Unassembled WGS sequence"/>
</dbReference>
<keyword evidence="5 10" id="KW-1133">Transmembrane helix</keyword>
<dbReference type="PANTHER" id="PTHR43029:SF10">
    <property type="entry name" value="AMMONIUM TRANSPORTER MEP2"/>
    <property type="match status" value="1"/>
</dbReference>
<comment type="caution">
    <text evidence="12">The sequence shown here is derived from an EMBL/GenBank/DDBJ whole genome shotgun (WGS) entry which is preliminary data.</text>
</comment>
<sequence>MITWRSHAVAVAAPASSQQVDSLLMLVSATLVILVVAGIALFYGGMTGRDGAAQAFRAALSGAAVVVVLAVLGGFGLMLGPALVPTVVGQPDWALMRLLGDAGLGAGGFATIDPYPLAHAGYLIALCVVAVAILGAAVASRVTLRAWVVFVALWSVLVLFPACYAVFALSNGWAVAGMHVIDFGGAIPVSLAAGSGAAGVILACGRAGHPVAGPHSLPLVAAGGALIWFGWFGLTMGSEGAVDSFSPLIWMNTLIASAGGALTWIVVDRVMLRRPTVTSALCGAVSGLVAITPASGVITTGWSLLLGVLAALACASMVDVAARARFGVPMTICVIHIVASLVGLLFIGLFASGGGMIDSGNFDLFVSQAVAALSVAAASVLISGLIAVLLRVTIGLTRVRYRAHRGIPDETPAHSGEPLPVEPGPEAELETGVDDDGDPGAARGGRAGTQRAGRDR</sequence>
<dbReference type="SUPFAM" id="SSF111352">
    <property type="entry name" value="Ammonium transporter"/>
    <property type="match status" value="1"/>
</dbReference>
<evidence type="ECO:0000313" key="12">
    <source>
        <dbReference type="EMBL" id="GLJ78270.1"/>
    </source>
</evidence>
<comment type="subcellular location">
    <subcellularLocation>
        <location evidence="1">Membrane</location>
        <topology evidence="1">Multi-pass membrane protein</topology>
    </subcellularLocation>
</comment>
<evidence type="ECO:0000256" key="5">
    <source>
        <dbReference type="ARBA" id="ARBA00022989"/>
    </source>
</evidence>
<gene>
    <name evidence="12" type="ORF">GCM10017584_38440</name>
</gene>
<evidence type="ECO:0000256" key="4">
    <source>
        <dbReference type="ARBA" id="ARBA00022692"/>
    </source>
</evidence>
<evidence type="ECO:0000256" key="7">
    <source>
        <dbReference type="ARBA" id="ARBA00023177"/>
    </source>
</evidence>
<comment type="similarity">
    <text evidence="2">Belongs to the ammonia transporter channel (TC 1.A.11.2) family.</text>
</comment>
<keyword evidence="3" id="KW-0813">Transport</keyword>
<feature type="transmembrane region" description="Helical" evidence="10">
    <location>
        <begin position="120"/>
        <end position="139"/>
    </location>
</feature>
<feature type="transmembrane region" description="Helical" evidence="10">
    <location>
        <begin position="304"/>
        <end position="322"/>
    </location>
</feature>
<dbReference type="PANTHER" id="PTHR43029">
    <property type="entry name" value="AMMONIUM TRANSPORTER MEP2"/>
    <property type="match status" value="1"/>
</dbReference>
<evidence type="ECO:0000256" key="10">
    <source>
        <dbReference type="SAM" id="Phobius"/>
    </source>
</evidence>
<evidence type="ECO:0000256" key="9">
    <source>
        <dbReference type="SAM" id="MobiDB-lite"/>
    </source>
</evidence>
<name>A0A9W6M1S6_9MICO</name>
<evidence type="ECO:0000256" key="8">
    <source>
        <dbReference type="ARBA" id="ARBA00050025"/>
    </source>
</evidence>
<keyword evidence="6 10" id="KW-0472">Membrane</keyword>
<keyword evidence="13" id="KW-1185">Reference proteome</keyword>
<evidence type="ECO:0000256" key="6">
    <source>
        <dbReference type="ARBA" id="ARBA00023136"/>
    </source>
</evidence>
<dbReference type="InterPro" id="IPR029020">
    <property type="entry name" value="Ammonium/urea_transptr"/>
</dbReference>
<feature type="region of interest" description="Disordered" evidence="9">
    <location>
        <begin position="407"/>
        <end position="456"/>
    </location>
</feature>
<feature type="transmembrane region" description="Helical" evidence="10">
    <location>
        <begin position="23"/>
        <end position="43"/>
    </location>
</feature>
<evidence type="ECO:0000256" key="3">
    <source>
        <dbReference type="ARBA" id="ARBA00022448"/>
    </source>
</evidence>
<feature type="transmembrane region" description="Helical" evidence="10">
    <location>
        <begin position="146"/>
        <end position="167"/>
    </location>
</feature>
<feature type="transmembrane region" description="Helical" evidence="10">
    <location>
        <begin position="248"/>
        <end position="267"/>
    </location>
</feature>
<feature type="transmembrane region" description="Helical" evidence="10">
    <location>
        <begin position="55"/>
        <end position="79"/>
    </location>
</feature>
<dbReference type="GO" id="GO:0008519">
    <property type="term" value="F:ammonium channel activity"/>
    <property type="evidence" value="ECO:0007669"/>
    <property type="project" value="InterPro"/>
</dbReference>
<dbReference type="EMBL" id="BSEN01000015">
    <property type="protein sequence ID" value="GLJ78270.1"/>
    <property type="molecule type" value="Genomic_DNA"/>
</dbReference>
<dbReference type="RefSeq" id="WP_271178857.1">
    <property type="nucleotide sequence ID" value="NZ_BAAAJO010000003.1"/>
</dbReference>
<evidence type="ECO:0000313" key="13">
    <source>
        <dbReference type="Proteomes" id="UP001142372"/>
    </source>
</evidence>
<feature type="transmembrane region" description="Helical" evidence="10">
    <location>
        <begin position="217"/>
        <end position="236"/>
    </location>
</feature>
<organism evidence="12 13">
    <name type="scientific">Leifsonia poae</name>
    <dbReference type="NCBI Taxonomy" id="110933"/>
    <lineage>
        <taxon>Bacteria</taxon>
        <taxon>Bacillati</taxon>
        <taxon>Actinomycetota</taxon>
        <taxon>Actinomycetes</taxon>
        <taxon>Micrococcales</taxon>
        <taxon>Microbacteriaceae</taxon>
        <taxon>Leifsonia</taxon>
    </lineage>
</organism>
<feature type="compositionally biased region" description="Acidic residues" evidence="9">
    <location>
        <begin position="425"/>
        <end position="438"/>
    </location>
</feature>
<proteinExistence type="inferred from homology"/>
<dbReference type="Pfam" id="PF00909">
    <property type="entry name" value="Ammonium_transp"/>
    <property type="match status" value="1"/>
</dbReference>
<dbReference type="InterPro" id="IPR024041">
    <property type="entry name" value="NH4_transpt_AmtB-like_dom"/>
</dbReference>
<feature type="domain" description="Ammonium transporter AmtB-like" evidence="11">
    <location>
        <begin position="24"/>
        <end position="397"/>
    </location>
</feature>
<feature type="transmembrane region" description="Helical" evidence="10">
    <location>
        <begin position="187"/>
        <end position="205"/>
    </location>
</feature>
<dbReference type="GO" id="GO:0005886">
    <property type="term" value="C:plasma membrane"/>
    <property type="evidence" value="ECO:0007669"/>
    <property type="project" value="TreeGrafter"/>
</dbReference>